<organism evidence="1">
    <name type="scientific">Symploca sp. SIO1C4</name>
    <dbReference type="NCBI Taxonomy" id="2607765"/>
    <lineage>
        <taxon>Bacteria</taxon>
        <taxon>Bacillati</taxon>
        <taxon>Cyanobacteriota</taxon>
        <taxon>Cyanophyceae</taxon>
        <taxon>Coleofasciculales</taxon>
        <taxon>Coleofasciculaceae</taxon>
        <taxon>Symploca</taxon>
    </lineage>
</organism>
<dbReference type="InterPro" id="IPR005502">
    <property type="entry name" value="Ribosyl_crysJ1"/>
</dbReference>
<evidence type="ECO:0000313" key="1">
    <source>
        <dbReference type="EMBL" id="NER32060.1"/>
    </source>
</evidence>
<protein>
    <submittedName>
        <fullName evidence="1">ADP-ribosylglycohydrolase family protein</fullName>
    </submittedName>
</protein>
<dbReference type="InterPro" id="IPR036705">
    <property type="entry name" value="Ribosyl_crysJ1_sf"/>
</dbReference>
<dbReference type="AlphaFoldDB" id="A0A6B3NJV4"/>
<feature type="non-terminal residue" evidence="1">
    <location>
        <position position="255"/>
    </location>
</feature>
<dbReference type="Gene3D" id="1.10.4080.10">
    <property type="entry name" value="ADP-ribosylation/Crystallin J1"/>
    <property type="match status" value="1"/>
</dbReference>
<comment type="caution">
    <text evidence="1">The sequence shown here is derived from an EMBL/GenBank/DDBJ whole genome shotgun (WGS) entry which is preliminary data.</text>
</comment>
<accession>A0A6B3NJV4</accession>
<proteinExistence type="predicted"/>
<gene>
    <name evidence="1" type="ORF">F6J89_31765</name>
</gene>
<keyword evidence="1" id="KW-0378">Hydrolase</keyword>
<dbReference type="SUPFAM" id="SSF101478">
    <property type="entry name" value="ADP-ribosylglycohydrolase"/>
    <property type="match status" value="1"/>
</dbReference>
<dbReference type="Pfam" id="PF03747">
    <property type="entry name" value="ADP_ribosyl_GH"/>
    <property type="match status" value="1"/>
</dbReference>
<dbReference type="EMBL" id="JAAHFQ010001046">
    <property type="protein sequence ID" value="NER32060.1"/>
    <property type="molecule type" value="Genomic_DNA"/>
</dbReference>
<reference evidence="1" key="1">
    <citation type="submission" date="2019-11" db="EMBL/GenBank/DDBJ databases">
        <title>Genomic insights into an expanded diversity of filamentous marine cyanobacteria reveals the extraordinary biosynthetic potential of Moorea and Okeania.</title>
        <authorList>
            <person name="Ferreira Leao T."/>
            <person name="Wang M."/>
            <person name="Moss N."/>
            <person name="Da Silva R."/>
            <person name="Sanders J."/>
            <person name="Nurk S."/>
            <person name="Gurevich A."/>
            <person name="Humphrey G."/>
            <person name="Reher R."/>
            <person name="Zhu Q."/>
            <person name="Belda-Ferre P."/>
            <person name="Glukhov E."/>
            <person name="Rex R."/>
            <person name="Dorrestein P.C."/>
            <person name="Knight R."/>
            <person name="Pevzner P."/>
            <person name="Gerwick W.H."/>
            <person name="Gerwick L."/>
        </authorList>
    </citation>
    <scope>NUCLEOTIDE SEQUENCE</scope>
    <source>
        <strain evidence="1">SIO1C4</strain>
    </source>
</reference>
<name>A0A6B3NJV4_9CYAN</name>
<sequence>MRYSLLSRFRGALLGSFLGEFLGSGGLPEHVLGNSSPKSPQLEESQYNWRLSGWSEIATCVSESLIRCGRLDLEDWENSCFALKQSLLSPKGAPKSGKVAVAMLPIALFFHEDVVKLRQQVLEATATWHDDAQISEGVLAMAYAISLALSEKLDCARLIPQTIAYLGTSQTPLVQQLKQIQILWEQGASLEATVTKLHRDFQRPNQLFPASIDISIALAFYCFLDTPEDFRLCVSRASLSKYQPQTTAAVCAALS</sequence>
<dbReference type="GO" id="GO:0016787">
    <property type="term" value="F:hydrolase activity"/>
    <property type="evidence" value="ECO:0007669"/>
    <property type="project" value="UniProtKB-KW"/>
</dbReference>